<evidence type="ECO:0000313" key="3">
    <source>
        <dbReference type="Proteomes" id="UP000619293"/>
    </source>
</evidence>
<keyword evidence="1" id="KW-1133">Transmembrane helix</keyword>
<gene>
    <name evidence="2" type="ORF">Cch02nite_01050</name>
</gene>
<sequence>MTESDPPGRHAGYGWFAGRFGRWGIPIRVLVTAVGMYLFVLVGRWLPGAESAEPFSWRAFALTWLLGAVIAWPLEWWLDRRPNAGPSRWQPAVPRSLRTAGRATELVWTATAFAAAMTGVSGEMSPLWAAAAAVLAFVPMAVLQDRADRHGQAASAPPPG</sequence>
<feature type="transmembrane region" description="Helical" evidence="1">
    <location>
        <begin position="59"/>
        <end position="78"/>
    </location>
</feature>
<dbReference type="Proteomes" id="UP000619293">
    <property type="component" value="Unassembled WGS sequence"/>
</dbReference>
<dbReference type="AlphaFoldDB" id="A0A8J3JKF8"/>
<accession>A0A8J3JKF8</accession>
<comment type="caution">
    <text evidence="2">The sequence shown here is derived from an EMBL/GenBank/DDBJ whole genome shotgun (WGS) entry which is preliminary data.</text>
</comment>
<dbReference type="RefSeq" id="WP_344400388.1">
    <property type="nucleotide sequence ID" value="NZ_BAAALB010000004.1"/>
</dbReference>
<feature type="transmembrane region" description="Helical" evidence="1">
    <location>
        <begin position="29"/>
        <end position="47"/>
    </location>
</feature>
<organism evidence="2 3">
    <name type="scientific">Catellatospora chokoriensis</name>
    <dbReference type="NCBI Taxonomy" id="310353"/>
    <lineage>
        <taxon>Bacteria</taxon>
        <taxon>Bacillati</taxon>
        <taxon>Actinomycetota</taxon>
        <taxon>Actinomycetes</taxon>
        <taxon>Micromonosporales</taxon>
        <taxon>Micromonosporaceae</taxon>
        <taxon>Catellatospora</taxon>
    </lineage>
</organism>
<evidence type="ECO:0000256" key="1">
    <source>
        <dbReference type="SAM" id="Phobius"/>
    </source>
</evidence>
<feature type="transmembrane region" description="Helical" evidence="1">
    <location>
        <begin position="126"/>
        <end position="143"/>
    </location>
</feature>
<keyword evidence="1" id="KW-0812">Transmembrane</keyword>
<protein>
    <submittedName>
        <fullName evidence="2">Uncharacterized protein</fullName>
    </submittedName>
</protein>
<reference evidence="2 3" key="1">
    <citation type="submission" date="2021-01" db="EMBL/GenBank/DDBJ databases">
        <title>Whole genome shotgun sequence of Catellatospora chokoriensis NBRC 107358.</title>
        <authorList>
            <person name="Komaki H."/>
            <person name="Tamura T."/>
        </authorList>
    </citation>
    <scope>NUCLEOTIDE SEQUENCE [LARGE SCALE GENOMIC DNA]</scope>
    <source>
        <strain evidence="2 3">NBRC 107358</strain>
    </source>
</reference>
<keyword evidence="3" id="KW-1185">Reference proteome</keyword>
<proteinExistence type="predicted"/>
<name>A0A8J3JKF8_9ACTN</name>
<evidence type="ECO:0000313" key="2">
    <source>
        <dbReference type="EMBL" id="GIF86661.1"/>
    </source>
</evidence>
<keyword evidence="1" id="KW-0472">Membrane</keyword>
<dbReference type="EMBL" id="BONG01000001">
    <property type="protein sequence ID" value="GIF86661.1"/>
    <property type="molecule type" value="Genomic_DNA"/>
</dbReference>